<keyword evidence="2" id="KW-1185">Reference proteome</keyword>
<dbReference type="EMBL" id="AGSI01000012">
    <property type="protein sequence ID" value="EIE21484.1"/>
    <property type="molecule type" value="Genomic_DNA"/>
</dbReference>
<organism evidence="1 2">
    <name type="scientific">Coccomyxa subellipsoidea (strain C-169)</name>
    <name type="common">Green microalga</name>
    <dbReference type="NCBI Taxonomy" id="574566"/>
    <lineage>
        <taxon>Eukaryota</taxon>
        <taxon>Viridiplantae</taxon>
        <taxon>Chlorophyta</taxon>
        <taxon>core chlorophytes</taxon>
        <taxon>Trebouxiophyceae</taxon>
        <taxon>Trebouxiophyceae incertae sedis</taxon>
        <taxon>Coccomyxaceae</taxon>
        <taxon>Coccomyxa</taxon>
        <taxon>Coccomyxa subellipsoidea</taxon>
    </lineage>
</organism>
<comment type="caution">
    <text evidence="1">The sequence shown here is derived from an EMBL/GenBank/DDBJ whole genome shotgun (WGS) entry which is preliminary data.</text>
</comment>
<gene>
    <name evidence="1" type="ORF">COCSUDRAFT_48132</name>
</gene>
<evidence type="ECO:0000313" key="2">
    <source>
        <dbReference type="Proteomes" id="UP000007264"/>
    </source>
</evidence>
<dbReference type="AlphaFoldDB" id="I0YSW5"/>
<sequence length="407" mass="44849">MSSSGWCDLPSDIWDLVLCNLVSTDRVYSVACAAEALAALGQVCKHTRRLAAERWEALAAGCPSVPPCPLTSLPFVFGLDSSATGERGIFSVSRHGRRLEWPAVAVELHRGRDSQVNFGPLALQTCLAIFGVKRAADWGDLEACAAELRARLPTPGQVGSCRAPLKLLLEVRRLRCETLAGPEAKRCFHLSNADLSCLALVKEPSLFSRSGRARQYRLLDAQRAARDKYGSEAAMLRQARRNREAAQRFHKTSSGGQQERQRQLLLELEARGLNILDGFLAAQRYIQGLPGGPNGLAGTPQSLEEAAESIARRRFIVAHCSPERALALAGCQWAAQETEQLAVKDRKFFLWEEQLKREGLLEWLESQGSLAEALECSNLPASMHREIKEWFLACKVTSTTIARQSKC</sequence>
<dbReference type="RefSeq" id="XP_005646028.1">
    <property type="nucleotide sequence ID" value="XM_005645971.1"/>
</dbReference>
<dbReference type="OrthoDB" id="10419018at2759"/>
<dbReference type="GeneID" id="17039468"/>
<evidence type="ECO:0000313" key="1">
    <source>
        <dbReference type="EMBL" id="EIE21484.1"/>
    </source>
</evidence>
<name>I0YSW5_COCSC</name>
<dbReference type="KEGG" id="csl:COCSUDRAFT_48132"/>
<proteinExistence type="predicted"/>
<reference evidence="1 2" key="1">
    <citation type="journal article" date="2012" name="Genome Biol.">
        <title>The genome of the polar eukaryotic microalga coccomyxa subellipsoidea reveals traits of cold adaptation.</title>
        <authorList>
            <person name="Blanc G."/>
            <person name="Agarkova I."/>
            <person name="Grimwood J."/>
            <person name="Kuo A."/>
            <person name="Brueggeman A."/>
            <person name="Dunigan D."/>
            <person name="Gurnon J."/>
            <person name="Ladunga I."/>
            <person name="Lindquist E."/>
            <person name="Lucas S."/>
            <person name="Pangilinan J."/>
            <person name="Proschold T."/>
            <person name="Salamov A."/>
            <person name="Schmutz J."/>
            <person name="Weeks D."/>
            <person name="Yamada T."/>
            <person name="Claverie J.M."/>
            <person name="Grigoriev I."/>
            <person name="Van Etten J."/>
            <person name="Lomsadze A."/>
            <person name="Borodovsky M."/>
        </authorList>
    </citation>
    <scope>NUCLEOTIDE SEQUENCE [LARGE SCALE GENOMIC DNA]</scope>
    <source>
        <strain evidence="1 2">C-169</strain>
    </source>
</reference>
<accession>I0YSW5</accession>
<dbReference type="Proteomes" id="UP000007264">
    <property type="component" value="Unassembled WGS sequence"/>
</dbReference>
<protein>
    <submittedName>
        <fullName evidence="1">Uncharacterized protein</fullName>
    </submittedName>
</protein>